<keyword evidence="7" id="KW-1185">Reference proteome</keyword>
<sequence length="247" mass="27310">MGFVAAMVSCTPTGNWEAGTMETTVTPPTGGVSLSQSYWGHRPGPRGFKTVIIDAGHGGHDSGAVGRRVREKDVALDTARRLQRKLQGDFKVVMVRDSDRFIDLNKRVSIANRYKSAVLVSIHYNHSGRSSRGPETYYWRVDSYGLAKRLQREMARVSPSERGSRGQVRRRLRLTRNTKIPSVLVEIGYLSNYSDARLSRSSSYRDKMAEAMARAIRRQALVGDAGLGPLPKPINAPISRPTDPPGS</sequence>
<dbReference type="CDD" id="cd02696">
    <property type="entry name" value="MurNAc-LAA"/>
    <property type="match status" value="1"/>
</dbReference>
<name>A0ABP9UZF4_9BACT</name>
<evidence type="ECO:0000313" key="6">
    <source>
        <dbReference type="EMBL" id="GAA5495821.1"/>
    </source>
</evidence>
<dbReference type="EC" id="3.5.1.28" evidence="2"/>
<evidence type="ECO:0000256" key="4">
    <source>
        <dbReference type="SAM" id="MobiDB-lite"/>
    </source>
</evidence>
<accession>A0ABP9UZF4</accession>
<dbReference type="SUPFAM" id="SSF53187">
    <property type="entry name" value="Zn-dependent exopeptidases"/>
    <property type="match status" value="1"/>
</dbReference>
<evidence type="ECO:0000313" key="7">
    <source>
        <dbReference type="Proteomes" id="UP001424741"/>
    </source>
</evidence>
<dbReference type="Pfam" id="PF01520">
    <property type="entry name" value="Amidase_3"/>
    <property type="match status" value="1"/>
</dbReference>
<comment type="caution">
    <text evidence="6">The sequence shown here is derived from an EMBL/GenBank/DDBJ whole genome shotgun (WGS) entry which is preliminary data.</text>
</comment>
<reference evidence="6 7" key="1">
    <citation type="submission" date="2024-02" db="EMBL/GenBank/DDBJ databases">
        <title>Rubritalea halochordaticola NBRC 107102.</title>
        <authorList>
            <person name="Ichikawa N."/>
            <person name="Katano-Makiyama Y."/>
            <person name="Hidaka K."/>
        </authorList>
    </citation>
    <scope>NUCLEOTIDE SEQUENCE [LARGE SCALE GENOMIC DNA]</scope>
    <source>
        <strain evidence="6 7">NBRC 107102</strain>
    </source>
</reference>
<evidence type="ECO:0000259" key="5">
    <source>
        <dbReference type="SMART" id="SM00646"/>
    </source>
</evidence>
<dbReference type="Gene3D" id="3.40.630.40">
    <property type="entry name" value="Zn-dependent exopeptidases"/>
    <property type="match status" value="1"/>
</dbReference>
<evidence type="ECO:0000256" key="3">
    <source>
        <dbReference type="ARBA" id="ARBA00022801"/>
    </source>
</evidence>
<protein>
    <recommendedName>
        <fullName evidence="2">N-acetylmuramoyl-L-alanine amidase</fullName>
        <ecNumber evidence="2">3.5.1.28</ecNumber>
    </recommendedName>
</protein>
<keyword evidence="3" id="KW-0378">Hydrolase</keyword>
<feature type="region of interest" description="Disordered" evidence="4">
    <location>
        <begin position="227"/>
        <end position="247"/>
    </location>
</feature>
<feature type="domain" description="MurNAc-LAA" evidence="5">
    <location>
        <begin position="108"/>
        <end position="217"/>
    </location>
</feature>
<organism evidence="6 7">
    <name type="scientific">Rubritalea halochordaticola</name>
    <dbReference type="NCBI Taxonomy" id="714537"/>
    <lineage>
        <taxon>Bacteria</taxon>
        <taxon>Pseudomonadati</taxon>
        <taxon>Verrucomicrobiota</taxon>
        <taxon>Verrucomicrobiia</taxon>
        <taxon>Verrucomicrobiales</taxon>
        <taxon>Rubritaleaceae</taxon>
        <taxon>Rubritalea</taxon>
    </lineage>
</organism>
<dbReference type="Proteomes" id="UP001424741">
    <property type="component" value="Unassembled WGS sequence"/>
</dbReference>
<dbReference type="EMBL" id="BAABRL010000005">
    <property type="protein sequence ID" value="GAA5495821.1"/>
    <property type="molecule type" value="Genomic_DNA"/>
</dbReference>
<evidence type="ECO:0000256" key="1">
    <source>
        <dbReference type="ARBA" id="ARBA00001561"/>
    </source>
</evidence>
<dbReference type="PANTHER" id="PTHR30404:SF0">
    <property type="entry name" value="N-ACETYLMURAMOYL-L-ALANINE AMIDASE AMIC"/>
    <property type="match status" value="1"/>
</dbReference>
<dbReference type="InterPro" id="IPR002508">
    <property type="entry name" value="MurNAc-LAA_cat"/>
</dbReference>
<dbReference type="InterPro" id="IPR050695">
    <property type="entry name" value="N-acetylmuramoyl_amidase_3"/>
</dbReference>
<evidence type="ECO:0000256" key="2">
    <source>
        <dbReference type="ARBA" id="ARBA00011901"/>
    </source>
</evidence>
<comment type="catalytic activity">
    <reaction evidence="1">
        <text>Hydrolyzes the link between N-acetylmuramoyl residues and L-amino acid residues in certain cell-wall glycopeptides.</text>
        <dbReference type="EC" id="3.5.1.28"/>
    </reaction>
</comment>
<dbReference type="PANTHER" id="PTHR30404">
    <property type="entry name" value="N-ACETYLMURAMOYL-L-ALANINE AMIDASE"/>
    <property type="match status" value="1"/>
</dbReference>
<dbReference type="SMART" id="SM00646">
    <property type="entry name" value="Ami_3"/>
    <property type="match status" value="1"/>
</dbReference>
<proteinExistence type="predicted"/>
<gene>
    <name evidence="6" type="ORF">Rhal01_02000</name>
</gene>